<evidence type="ECO:0000259" key="2">
    <source>
        <dbReference type="Pfam" id="PF02627"/>
    </source>
</evidence>
<dbReference type="Proteomes" id="UP000655044">
    <property type="component" value="Unassembled WGS sequence"/>
</dbReference>
<dbReference type="InterPro" id="IPR003779">
    <property type="entry name" value="CMD-like"/>
</dbReference>
<dbReference type="PANTHER" id="PTHR33570:SF2">
    <property type="entry name" value="CARBOXYMUCONOLACTONE DECARBOXYLASE-LIKE DOMAIN-CONTAINING PROTEIN"/>
    <property type="match status" value="1"/>
</dbReference>
<protein>
    <recommendedName>
        <fullName evidence="2">Carboxymuconolactone decarboxylase-like domain-containing protein</fullName>
    </recommendedName>
</protein>
<evidence type="ECO:0000256" key="1">
    <source>
        <dbReference type="SAM" id="MobiDB-lite"/>
    </source>
</evidence>
<sequence length="133" mass="14789">MDQHSDDTAPERRARDPETTRRASGRDRAGESPGGDFFSMTVEHLFTEVWSRDGLSGRDRRLLLLGLLVGQGMDDALEVQIDAALRTSELTPGELREIVLFLTHYAGWPRGARLNGQVEDLITRSGRDRGAGR</sequence>
<reference evidence="3" key="1">
    <citation type="submission" date="2021-01" db="EMBL/GenBank/DDBJ databases">
        <title>Whole genome shotgun sequence of Planobispora rosea NBRC 15558.</title>
        <authorList>
            <person name="Komaki H."/>
            <person name="Tamura T."/>
        </authorList>
    </citation>
    <scope>NUCLEOTIDE SEQUENCE</scope>
    <source>
        <strain evidence="3">NBRC 15558</strain>
    </source>
</reference>
<feature type="region of interest" description="Disordered" evidence="1">
    <location>
        <begin position="1"/>
        <end position="37"/>
    </location>
</feature>
<feature type="domain" description="Carboxymuconolactone decarboxylase-like" evidence="2">
    <location>
        <begin position="36"/>
        <end position="110"/>
    </location>
</feature>
<dbReference type="GO" id="GO:0051920">
    <property type="term" value="F:peroxiredoxin activity"/>
    <property type="evidence" value="ECO:0007669"/>
    <property type="project" value="InterPro"/>
</dbReference>
<dbReference type="SUPFAM" id="SSF69118">
    <property type="entry name" value="AhpD-like"/>
    <property type="match status" value="1"/>
</dbReference>
<dbReference type="Gene3D" id="1.20.1290.10">
    <property type="entry name" value="AhpD-like"/>
    <property type="match status" value="1"/>
</dbReference>
<keyword evidence="4" id="KW-1185">Reference proteome</keyword>
<comment type="caution">
    <text evidence="3">The sequence shown here is derived from an EMBL/GenBank/DDBJ whole genome shotgun (WGS) entry which is preliminary data.</text>
</comment>
<dbReference type="RefSeq" id="WP_189243093.1">
    <property type="nucleotide sequence ID" value="NZ_BMQP01000027.1"/>
</dbReference>
<dbReference type="InterPro" id="IPR029032">
    <property type="entry name" value="AhpD-like"/>
</dbReference>
<dbReference type="Pfam" id="PF02627">
    <property type="entry name" value="CMD"/>
    <property type="match status" value="1"/>
</dbReference>
<organism evidence="3 4">
    <name type="scientific">Planobispora rosea</name>
    <dbReference type="NCBI Taxonomy" id="35762"/>
    <lineage>
        <taxon>Bacteria</taxon>
        <taxon>Bacillati</taxon>
        <taxon>Actinomycetota</taxon>
        <taxon>Actinomycetes</taxon>
        <taxon>Streptosporangiales</taxon>
        <taxon>Streptosporangiaceae</taxon>
        <taxon>Planobispora</taxon>
    </lineage>
</organism>
<gene>
    <name evidence="3" type="ORF">Pro02_17490</name>
</gene>
<dbReference type="InterPro" id="IPR052512">
    <property type="entry name" value="4CMD/NDH-1_regulator"/>
</dbReference>
<evidence type="ECO:0000313" key="4">
    <source>
        <dbReference type="Proteomes" id="UP000655044"/>
    </source>
</evidence>
<accession>A0A8J3WCX5</accession>
<name>A0A8J3WCX5_PLARO</name>
<feature type="compositionally biased region" description="Basic and acidic residues" evidence="1">
    <location>
        <begin position="1"/>
        <end position="30"/>
    </location>
</feature>
<evidence type="ECO:0000313" key="3">
    <source>
        <dbReference type="EMBL" id="GIH83341.1"/>
    </source>
</evidence>
<dbReference type="AlphaFoldDB" id="A0A8J3WCX5"/>
<proteinExistence type="predicted"/>
<dbReference type="EMBL" id="BOOI01000013">
    <property type="protein sequence ID" value="GIH83341.1"/>
    <property type="molecule type" value="Genomic_DNA"/>
</dbReference>
<dbReference type="PANTHER" id="PTHR33570">
    <property type="entry name" value="4-CARBOXYMUCONOLACTONE DECARBOXYLASE FAMILY PROTEIN"/>
    <property type="match status" value="1"/>
</dbReference>